<evidence type="ECO:0008006" key="3">
    <source>
        <dbReference type="Google" id="ProtNLM"/>
    </source>
</evidence>
<accession>A0ABU7MB81</accession>
<evidence type="ECO:0000313" key="1">
    <source>
        <dbReference type="EMBL" id="MEE3850365.1"/>
    </source>
</evidence>
<evidence type="ECO:0000313" key="2">
    <source>
        <dbReference type="Proteomes" id="UP001347146"/>
    </source>
</evidence>
<proteinExistence type="predicted"/>
<reference evidence="1 2" key="1">
    <citation type="submission" date="2024-01" db="EMBL/GenBank/DDBJ databases">
        <title>Draft genome sequence of Gordonia sp. LSe1-13.</title>
        <authorList>
            <person name="Suphannarot A."/>
            <person name="Mingma R."/>
        </authorList>
    </citation>
    <scope>NUCLEOTIDE SEQUENCE [LARGE SCALE GENOMIC DNA]</scope>
    <source>
        <strain evidence="1 2">LSe1-13</strain>
    </source>
</reference>
<organism evidence="1 2">
    <name type="scientific">Gordonia sesuvii</name>
    <dbReference type="NCBI Taxonomy" id="3116777"/>
    <lineage>
        <taxon>Bacteria</taxon>
        <taxon>Bacillati</taxon>
        <taxon>Actinomycetota</taxon>
        <taxon>Actinomycetes</taxon>
        <taxon>Mycobacteriales</taxon>
        <taxon>Gordoniaceae</taxon>
        <taxon>Gordonia</taxon>
    </lineage>
</organism>
<gene>
    <name evidence="1" type="ORF">VZC37_08465</name>
</gene>
<sequence>MTSTDLIAPGPPAWPGCALGAWAAAWSAGRCGPDDVTDTLGDFADRHVVDGDGLPPDLTEHSRLGLLALVRRGRRLGVRLPTAGDPQGLPPGPATAAALDAGEILLIDDDVDDITLGLVPTLVGDVCHWGVYRYEHPVDMTTAESLAQLEYDLREAIRETADIIGGLGGSDLRVRPAALRATLATLTARHQVDLPPHDDARATRVIDSAARVEAIVTMAGAHVPTFGVTAGHVETGDVGLRRLATLARNARAAAVNRVICEHLPTGL</sequence>
<comment type="caution">
    <text evidence="1">The sequence shown here is derived from an EMBL/GenBank/DDBJ whole genome shotgun (WGS) entry which is preliminary data.</text>
</comment>
<name>A0ABU7MB81_9ACTN</name>
<dbReference type="Proteomes" id="UP001347146">
    <property type="component" value="Unassembled WGS sequence"/>
</dbReference>
<dbReference type="RefSeq" id="WP_330432024.1">
    <property type="nucleotide sequence ID" value="NZ_JAZDUF010000002.1"/>
</dbReference>
<dbReference type="EMBL" id="JAZDUF010000002">
    <property type="protein sequence ID" value="MEE3850365.1"/>
    <property type="molecule type" value="Genomic_DNA"/>
</dbReference>
<keyword evidence="2" id="KW-1185">Reference proteome</keyword>
<protein>
    <recommendedName>
        <fullName evidence="3">Serine/threonine protein kinase</fullName>
    </recommendedName>
</protein>